<dbReference type="NCBIfam" id="TIGR00654">
    <property type="entry name" value="PhzF_family"/>
    <property type="match status" value="1"/>
</dbReference>
<dbReference type="PANTHER" id="PTHR13774">
    <property type="entry name" value="PHENAZINE BIOSYNTHESIS PROTEIN"/>
    <property type="match status" value="1"/>
</dbReference>
<dbReference type="GO" id="GO:0005737">
    <property type="term" value="C:cytoplasm"/>
    <property type="evidence" value="ECO:0007669"/>
    <property type="project" value="TreeGrafter"/>
</dbReference>
<sequence>MPQFQQVDVFSLKKFKGNPVAVFFDADNLSTEEMQAMASWTNLSETTFVLKPSDPNADYQCRIFTPVEELPFAGHPTIGTCYAVTSSGLVKPKNGKVIQQCKAGLVELTIDESGVEFKLPYYHFSAIDQATTDEVAKAVDSTAILAPGVLVDDGPKWACFELKSGEDVMKAIPNWAFISKVSTENGWTGIELFGKYSDGTYELRNLAPGTGVAEDPVCGSGSGALGATISQYTKRNETQFSIRQGRPIGRDGHISVRVEDANVYVKGKATTIINGTY</sequence>
<feature type="active site" evidence="1">
    <location>
        <position position="45"/>
    </location>
</feature>
<accession>A0A642UYD9</accession>
<comment type="caution">
    <text evidence="2">The sequence shown here is derived from an EMBL/GenBank/DDBJ whole genome shotgun (WGS) entry which is preliminary data.</text>
</comment>
<dbReference type="AlphaFoldDB" id="A0A642UYD9"/>
<dbReference type="Gene3D" id="3.10.310.10">
    <property type="entry name" value="Diaminopimelate Epimerase, Chain A, domain 1"/>
    <property type="match status" value="2"/>
</dbReference>
<dbReference type="Pfam" id="PF02567">
    <property type="entry name" value="PhzC-PhzF"/>
    <property type="match status" value="1"/>
</dbReference>
<dbReference type="EMBL" id="SWFT01000027">
    <property type="protein sequence ID" value="KAA8906984.1"/>
    <property type="molecule type" value="Genomic_DNA"/>
</dbReference>
<protein>
    <submittedName>
        <fullName evidence="2">Uncharacterized protein</fullName>
    </submittedName>
</protein>
<dbReference type="PIRSF" id="PIRSF016184">
    <property type="entry name" value="PhzC_PhzF"/>
    <property type="match status" value="1"/>
</dbReference>
<organism evidence="2 3">
    <name type="scientific">Diutina rugosa</name>
    <name type="common">Yeast</name>
    <name type="synonym">Candida rugosa</name>
    <dbReference type="NCBI Taxonomy" id="5481"/>
    <lineage>
        <taxon>Eukaryota</taxon>
        <taxon>Fungi</taxon>
        <taxon>Dikarya</taxon>
        <taxon>Ascomycota</taxon>
        <taxon>Saccharomycotina</taxon>
        <taxon>Pichiomycetes</taxon>
        <taxon>Debaryomycetaceae</taxon>
        <taxon>Diutina</taxon>
    </lineage>
</organism>
<dbReference type="VEuPathDB" id="FungiDB:DIURU_000668"/>
<dbReference type="InterPro" id="IPR003719">
    <property type="entry name" value="Phenazine_PhzF-like"/>
</dbReference>
<reference evidence="2 3" key="1">
    <citation type="submission" date="2019-07" db="EMBL/GenBank/DDBJ databases">
        <title>Genome assembly of two rare yeast pathogens: Diutina rugosa and Trichomonascus ciferrii.</title>
        <authorList>
            <person name="Mixao V."/>
            <person name="Saus E."/>
            <person name="Hansen A."/>
            <person name="Lass-Flor C."/>
            <person name="Gabaldon T."/>
        </authorList>
    </citation>
    <scope>NUCLEOTIDE SEQUENCE [LARGE SCALE GENOMIC DNA]</scope>
    <source>
        <strain evidence="2 3">CBS 613</strain>
    </source>
</reference>
<dbReference type="RefSeq" id="XP_034014335.1">
    <property type="nucleotide sequence ID" value="XM_034158941.1"/>
</dbReference>
<evidence type="ECO:0000256" key="1">
    <source>
        <dbReference type="PIRSR" id="PIRSR016184-1"/>
    </source>
</evidence>
<evidence type="ECO:0000313" key="2">
    <source>
        <dbReference type="EMBL" id="KAA8906984.1"/>
    </source>
</evidence>
<name>A0A642UYD9_DIURU</name>
<dbReference type="GeneID" id="54779321"/>
<dbReference type="OrthoDB" id="75169at2759"/>
<proteinExistence type="predicted"/>
<keyword evidence="3" id="KW-1185">Reference proteome</keyword>
<gene>
    <name evidence="2" type="ORF">DIURU_000668</name>
</gene>
<dbReference type="OMA" id="AHWTNLS"/>
<dbReference type="Proteomes" id="UP000449547">
    <property type="component" value="Unassembled WGS sequence"/>
</dbReference>
<dbReference type="PANTHER" id="PTHR13774:SF32">
    <property type="entry name" value="ANTISENSE-ENHANCING SEQUENCE 1"/>
    <property type="match status" value="1"/>
</dbReference>
<evidence type="ECO:0000313" key="3">
    <source>
        <dbReference type="Proteomes" id="UP000449547"/>
    </source>
</evidence>
<dbReference type="GO" id="GO:0016853">
    <property type="term" value="F:isomerase activity"/>
    <property type="evidence" value="ECO:0007669"/>
    <property type="project" value="TreeGrafter"/>
</dbReference>
<dbReference type="SUPFAM" id="SSF54506">
    <property type="entry name" value="Diaminopimelate epimerase-like"/>
    <property type="match status" value="1"/>
</dbReference>